<comment type="caution">
    <text evidence="2">The sequence shown here is derived from an EMBL/GenBank/DDBJ whole genome shotgun (WGS) entry which is preliminary data.</text>
</comment>
<feature type="transmembrane region" description="Helical" evidence="1">
    <location>
        <begin position="51"/>
        <end position="70"/>
    </location>
</feature>
<name>A0ABP0D240_9PEZI</name>
<keyword evidence="1" id="KW-0812">Transmembrane</keyword>
<evidence type="ECO:0000313" key="3">
    <source>
        <dbReference type="Proteomes" id="UP001642482"/>
    </source>
</evidence>
<sequence>MLASRITAPKDKNMASSIPVAQNIPDIDGDSALNVSSSAGQGFLFQTCQAVVAWLPVLLAAISGLCAWLYGLKPQWRETKITNAPVAAYRSRRGPSKRDWTTLDFSKTPPIAADHDWATTEERPYRPWHDGPHYVTMGIQKSALDDWVEIDKTYLARYNYKRYLYATHLEETIAFLPCSVEPAHEALTYLVDFLPRRYPAMFEATAVGIRNKVTGDDWDLRCDSATWDAYTPLQVMGLLTTEDWFIMRTDDDDNKTTRLVAGANCFPAGWKLRERMGHSLWEIHAGKVPLYEKNLAKSMDRFFLRLRADQAYMRFNYAVDVDKELFHIHSHHNLTAEEQAARSGSGPVTLEQLHLRVERQVLQRLPRTGAIAFSIRTYVTPITTVTRDRVWAKALRTNVNSYSPQVAQYKNKALWEKVLAEHLDEVIGPEDGDMEG</sequence>
<evidence type="ECO:0000313" key="2">
    <source>
        <dbReference type="EMBL" id="CAK7238477.1"/>
    </source>
</evidence>
<gene>
    <name evidence="2" type="ORF">SEUCBS140593_010728</name>
</gene>
<dbReference type="Proteomes" id="UP001642482">
    <property type="component" value="Unassembled WGS sequence"/>
</dbReference>
<keyword evidence="1" id="KW-0472">Membrane</keyword>
<keyword evidence="3" id="KW-1185">Reference proteome</keyword>
<dbReference type="Pfam" id="PF11927">
    <property type="entry name" value="HODM_asu-like"/>
    <property type="match status" value="1"/>
</dbReference>
<accession>A0ABP0D240</accession>
<dbReference type="InterPro" id="IPR021848">
    <property type="entry name" value="HODM_asu-like"/>
</dbReference>
<organism evidence="2 3">
    <name type="scientific">Sporothrix eucalyptigena</name>
    <dbReference type="NCBI Taxonomy" id="1812306"/>
    <lineage>
        <taxon>Eukaryota</taxon>
        <taxon>Fungi</taxon>
        <taxon>Dikarya</taxon>
        <taxon>Ascomycota</taxon>
        <taxon>Pezizomycotina</taxon>
        <taxon>Sordariomycetes</taxon>
        <taxon>Sordariomycetidae</taxon>
        <taxon>Ophiostomatales</taxon>
        <taxon>Ophiostomataceae</taxon>
        <taxon>Sporothrix</taxon>
    </lineage>
</organism>
<keyword evidence="1" id="KW-1133">Transmembrane helix</keyword>
<reference evidence="2 3" key="1">
    <citation type="submission" date="2024-01" db="EMBL/GenBank/DDBJ databases">
        <authorList>
            <person name="Allen C."/>
            <person name="Tagirdzhanova G."/>
        </authorList>
    </citation>
    <scope>NUCLEOTIDE SEQUENCE [LARGE SCALE GENOMIC DNA]</scope>
</reference>
<proteinExistence type="predicted"/>
<dbReference type="EMBL" id="CAWUHD010000254">
    <property type="protein sequence ID" value="CAK7238477.1"/>
    <property type="molecule type" value="Genomic_DNA"/>
</dbReference>
<protein>
    <submittedName>
        <fullName evidence="2">Uncharacterized protein</fullName>
    </submittedName>
</protein>
<evidence type="ECO:0000256" key="1">
    <source>
        <dbReference type="SAM" id="Phobius"/>
    </source>
</evidence>